<reference evidence="2 3" key="1">
    <citation type="submission" date="2016-04" db="EMBL/GenBank/DDBJ databases">
        <title>A degradative enzymes factory behind the ericoid mycorrhizal symbiosis.</title>
        <authorList>
            <consortium name="DOE Joint Genome Institute"/>
            <person name="Martino E."/>
            <person name="Morin E."/>
            <person name="Grelet G."/>
            <person name="Kuo A."/>
            <person name="Kohler A."/>
            <person name="Daghino S."/>
            <person name="Barry K."/>
            <person name="Choi C."/>
            <person name="Cichocki N."/>
            <person name="Clum A."/>
            <person name="Copeland A."/>
            <person name="Hainaut M."/>
            <person name="Haridas S."/>
            <person name="Labutti K."/>
            <person name="Lindquist E."/>
            <person name="Lipzen A."/>
            <person name="Khouja H.-R."/>
            <person name="Murat C."/>
            <person name="Ohm R."/>
            <person name="Olson A."/>
            <person name="Spatafora J."/>
            <person name="Veneault-Fourrey C."/>
            <person name="Henrissat B."/>
            <person name="Grigoriev I."/>
            <person name="Martin F."/>
            <person name="Perotto S."/>
        </authorList>
    </citation>
    <scope>NUCLEOTIDE SEQUENCE [LARGE SCALE GENOMIC DNA]</scope>
    <source>
        <strain evidence="2 3">F</strain>
    </source>
</reference>
<keyword evidence="3" id="KW-1185">Reference proteome</keyword>
<evidence type="ECO:0000313" key="3">
    <source>
        <dbReference type="Proteomes" id="UP000235786"/>
    </source>
</evidence>
<feature type="compositionally biased region" description="Basic and acidic residues" evidence="1">
    <location>
        <begin position="200"/>
        <end position="219"/>
    </location>
</feature>
<accession>A0A2J6R317</accession>
<feature type="region of interest" description="Disordered" evidence="1">
    <location>
        <begin position="192"/>
        <end position="225"/>
    </location>
</feature>
<feature type="region of interest" description="Disordered" evidence="1">
    <location>
        <begin position="1"/>
        <end position="20"/>
    </location>
</feature>
<feature type="compositionally biased region" description="Basic residues" evidence="1">
    <location>
        <begin position="1"/>
        <end position="14"/>
    </location>
</feature>
<organism evidence="2 3">
    <name type="scientific">Hyaloscypha variabilis (strain UAMH 11265 / GT02V1 / F)</name>
    <name type="common">Meliniomyces variabilis</name>
    <dbReference type="NCBI Taxonomy" id="1149755"/>
    <lineage>
        <taxon>Eukaryota</taxon>
        <taxon>Fungi</taxon>
        <taxon>Dikarya</taxon>
        <taxon>Ascomycota</taxon>
        <taxon>Pezizomycotina</taxon>
        <taxon>Leotiomycetes</taxon>
        <taxon>Helotiales</taxon>
        <taxon>Hyaloscyphaceae</taxon>
        <taxon>Hyaloscypha</taxon>
        <taxon>Hyaloscypha variabilis</taxon>
    </lineage>
</organism>
<dbReference type="AlphaFoldDB" id="A0A2J6R317"/>
<dbReference type="EMBL" id="KZ613957">
    <property type="protein sequence ID" value="PMD32912.1"/>
    <property type="molecule type" value="Genomic_DNA"/>
</dbReference>
<evidence type="ECO:0000313" key="2">
    <source>
        <dbReference type="EMBL" id="PMD32912.1"/>
    </source>
</evidence>
<evidence type="ECO:0000256" key="1">
    <source>
        <dbReference type="SAM" id="MobiDB-lite"/>
    </source>
</evidence>
<protein>
    <submittedName>
        <fullName evidence="2">Uncharacterized protein</fullName>
    </submittedName>
</protein>
<proteinExistence type="predicted"/>
<gene>
    <name evidence="2" type="ORF">L207DRAFT_589988</name>
</gene>
<sequence length="242" mass="27233">MFTRFHLFRRKPRAPRQPPVTLPPVLLTTATPTAQNIHRISTLSNATTLHPAQNEIIPPSLLSSFPMPPPSYPGAPPPVQQAPVQQAYPHTFLPNISQSSLDTLADPLGRLPNAPNRLSTFEAFINNARQAEAQRIERERYMVRAWLAAEEERRRMAARSLSGDPWRGRFGPPSSQVQSQGVGLGINGMGMPQMPPMQRVQRERVVERSRFSEERERPKTSASVQGVKVWLRKVTSLERLRA</sequence>
<name>A0A2J6R317_HYAVF</name>
<dbReference type="Proteomes" id="UP000235786">
    <property type="component" value="Unassembled WGS sequence"/>
</dbReference>
<dbReference type="OrthoDB" id="10575045at2759"/>